<sequence length="189" mass="19830">MRRMIAAGLALVLLSGCGAPAAPPAGDPTAAAEVLAQVNAHNDADVTYVRDMIGHHAQGVELADLVPARTATPAVRDVAALIDRQQGVEIDQLRGQLRSWNLEPAGSTMSAGMAGMASPDTLARLRDTRGAAFDRLWLQAMITHHEGAVAMARTELDAGVQRGARNSAQNVIAVQQAQIDTMNGLLRAP</sequence>
<feature type="domain" description="DUF305" evidence="2">
    <location>
        <begin position="45"/>
        <end position="186"/>
    </location>
</feature>
<dbReference type="RefSeq" id="WP_130289829.1">
    <property type="nucleotide sequence ID" value="NZ_SHKL01000001.1"/>
</dbReference>
<proteinExistence type="predicted"/>
<dbReference type="AlphaFoldDB" id="A0A4Q7UWJ2"/>
<evidence type="ECO:0000313" key="4">
    <source>
        <dbReference type="Proteomes" id="UP000291591"/>
    </source>
</evidence>
<name>A0A4Q7UWJ2_PSEST</name>
<keyword evidence="1" id="KW-0732">Signal</keyword>
<protein>
    <submittedName>
        <fullName evidence="3">Uncharacterized protein (DUF305 family)</fullName>
    </submittedName>
</protein>
<keyword evidence="4" id="KW-1185">Reference proteome</keyword>
<dbReference type="Proteomes" id="UP000291591">
    <property type="component" value="Unassembled WGS sequence"/>
</dbReference>
<feature type="chain" id="PRO_5020363911" evidence="1">
    <location>
        <begin position="22"/>
        <end position="189"/>
    </location>
</feature>
<dbReference type="Gene3D" id="1.20.1260.10">
    <property type="match status" value="1"/>
</dbReference>
<evidence type="ECO:0000256" key="1">
    <source>
        <dbReference type="SAM" id="SignalP"/>
    </source>
</evidence>
<feature type="signal peptide" evidence="1">
    <location>
        <begin position="1"/>
        <end position="21"/>
    </location>
</feature>
<dbReference type="EMBL" id="SHKL01000001">
    <property type="protein sequence ID" value="RZT85358.1"/>
    <property type="molecule type" value="Genomic_DNA"/>
</dbReference>
<accession>A0A4Q7UWJ2</accession>
<dbReference type="PROSITE" id="PS51257">
    <property type="entry name" value="PROKAR_LIPOPROTEIN"/>
    <property type="match status" value="1"/>
</dbReference>
<dbReference type="Pfam" id="PF03713">
    <property type="entry name" value="DUF305"/>
    <property type="match status" value="1"/>
</dbReference>
<dbReference type="PANTHER" id="PTHR36933:SF1">
    <property type="entry name" value="SLL0788 PROTEIN"/>
    <property type="match status" value="1"/>
</dbReference>
<organism evidence="3 4">
    <name type="scientific">Pseudonocardia sediminis</name>
    <dbReference type="NCBI Taxonomy" id="1397368"/>
    <lineage>
        <taxon>Bacteria</taxon>
        <taxon>Bacillati</taxon>
        <taxon>Actinomycetota</taxon>
        <taxon>Actinomycetes</taxon>
        <taxon>Pseudonocardiales</taxon>
        <taxon>Pseudonocardiaceae</taxon>
        <taxon>Pseudonocardia</taxon>
    </lineage>
</organism>
<dbReference type="InterPro" id="IPR012347">
    <property type="entry name" value="Ferritin-like"/>
</dbReference>
<evidence type="ECO:0000313" key="3">
    <source>
        <dbReference type="EMBL" id="RZT85358.1"/>
    </source>
</evidence>
<reference evidence="3 4" key="1">
    <citation type="submission" date="2019-02" db="EMBL/GenBank/DDBJ databases">
        <title>Sequencing the genomes of 1000 actinobacteria strains.</title>
        <authorList>
            <person name="Klenk H.-P."/>
        </authorList>
    </citation>
    <scope>NUCLEOTIDE SEQUENCE [LARGE SCALE GENOMIC DNA]</scope>
    <source>
        <strain evidence="3 4">DSM 45779</strain>
    </source>
</reference>
<gene>
    <name evidence="3" type="ORF">EV383_2223</name>
</gene>
<dbReference type="PANTHER" id="PTHR36933">
    <property type="entry name" value="SLL0788 PROTEIN"/>
    <property type="match status" value="1"/>
</dbReference>
<evidence type="ECO:0000259" key="2">
    <source>
        <dbReference type="Pfam" id="PF03713"/>
    </source>
</evidence>
<dbReference type="OrthoDB" id="26872at2"/>
<dbReference type="InterPro" id="IPR005183">
    <property type="entry name" value="DUF305_CopM-like"/>
</dbReference>
<comment type="caution">
    <text evidence="3">The sequence shown here is derived from an EMBL/GenBank/DDBJ whole genome shotgun (WGS) entry which is preliminary data.</text>
</comment>